<organism evidence="1 2">
    <name type="scientific">Malaciobacter pacificus</name>
    <dbReference type="NCBI Taxonomy" id="1080223"/>
    <lineage>
        <taxon>Bacteria</taxon>
        <taxon>Pseudomonadati</taxon>
        <taxon>Campylobacterota</taxon>
        <taxon>Epsilonproteobacteria</taxon>
        <taxon>Campylobacterales</taxon>
        <taxon>Arcobacteraceae</taxon>
        <taxon>Malaciobacter</taxon>
    </lineage>
</organism>
<gene>
    <name evidence="1" type="ORF">APAC_0433</name>
</gene>
<dbReference type="Proteomes" id="UP000322726">
    <property type="component" value="Chromosome"/>
</dbReference>
<accession>A0A5C2H9U2</accession>
<proteinExistence type="predicted"/>
<dbReference type="KEGG" id="apai:APAC_0433"/>
<evidence type="ECO:0000313" key="2">
    <source>
        <dbReference type="Proteomes" id="UP000322726"/>
    </source>
</evidence>
<dbReference type="RefSeq" id="WP_130232555.1">
    <property type="nucleotide sequence ID" value="NZ_BMEF01000028.1"/>
</dbReference>
<keyword evidence="2" id="KW-1185">Reference proteome</keyword>
<dbReference type="OrthoDB" id="8692at2"/>
<reference evidence="1" key="1">
    <citation type="submission" date="2019-09" db="EMBL/GenBank/DDBJ databases">
        <title>Complete genome sequencing of four Arcobacter species reveals a diverse suite of mobile elements.</title>
        <authorList>
            <person name="Miller W.G."/>
            <person name="Yee E."/>
            <person name="Bono J.L."/>
        </authorList>
    </citation>
    <scope>NUCLEOTIDE SEQUENCE [LARGE SCALE GENOMIC DNA]</scope>
    <source>
        <strain evidence="1">LMG 26638</strain>
    </source>
</reference>
<protein>
    <submittedName>
        <fullName evidence="1">Uncharacterized protein</fullName>
    </submittedName>
</protein>
<dbReference type="EMBL" id="CP035928">
    <property type="protein sequence ID" value="QEP33594.1"/>
    <property type="molecule type" value="Genomic_DNA"/>
</dbReference>
<dbReference type="AlphaFoldDB" id="A0A5C2H9U2"/>
<sequence>MFKRIMLLSVLISTTAFSSEIDLKSKKLYNKTAYIPSQCYTKTTNNANENILHNPCFSCHVKNKKPNYTLLDDDLQEAYDFPSHALKNRWTNLYKDRTKQISKISDKSILDYIREDNYKNKDGEIILKSKLENLNKDWDFNNNGKWDGYIPDINFKFDNEGFDRTNDNKYTGWRAFSYQPFLGTFWPTNGSTDDVLIRLSKEFQNDESGKFDLEVYKTNLLIIESLIKQKTLDIENTDEKKYGVDLNQNGKLDIASQIVFNWIKPKYDMKTRKIYDFSMSYVGEAKKLLEDNTLKIAPGLYPIGTEFAHTVRYIDISKDKKIKMSSRLKEFRYAKKINWNTYAQLNNLGLADIKERHDFPDRLDVYLGNLETGLGNKRGWYYQGFIEDKKGDLRPQTYEETLYCMGCHSNIGAIADSTFVYQRKLEKGSYLDGWYHWTQKGIEGIPDKKLPNGQTEYVRYLKENSAGDELRANDEIVEKFFKKNWEKDAENIEKDLITKLEDPKAILKQEWKFKQKELEKIKNDISYLILPSEKRAITLNKAYKVIVDEQSYIYGRDVHVKPAINVHKELKAGTMTHLQKVEQ</sequence>
<name>A0A5C2H9U2_9BACT</name>
<reference evidence="1" key="2">
    <citation type="submission" date="2019-09" db="EMBL/GenBank/DDBJ databases">
        <title>Taxonomic note: a critical rebuttal of the proposed division of the genus Arcobacter into six genera, emended descriptions of Arcobacter anaerophilus and the genus Arcobacter, and an assessment of genus-level boundaries for Epsilonproteobacteria using in silico genomic comparator tools.</title>
        <authorList>
            <person name="On S.L.W."/>
            <person name="Miller W.G."/>
            <person name="Biggs P."/>
            <person name="Cornelius A."/>
            <person name="Vandamme P."/>
        </authorList>
    </citation>
    <scope>NUCLEOTIDE SEQUENCE [LARGE SCALE GENOMIC DNA]</scope>
    <source>
        <strain evidence="1">LMG 26638</strain>
    </source>
</reference>
<evidence type="ECO:0000313" key="1">
    <source>
        <dbReference type="EMBL" id="QEP33594.1"/>
    </source>
</evidence>